<evidence type="ECO:0000259" key="9">
    <source>
        <dbReference type="PROSITE" id="PS50110"/>
    </source>
</evidence>
<dbReference type="Gene3D" id="1.10.287.130">
    <property type="match status" value="1"/>
</dbReference>
<gene>
    <name evidence="10" type="ORF">F0L74_23695</name>
</gene>
<feature type="modified residue" description="4-aspartylphosphate" evidence="6">
    <location>
        <position position="512"/>
    </location>
</feature>
<dbReference type="RefSeq" id="WP_149840392.1">
    <property type="nucleotide sequence ID" value="NZ_VUOC01000004.1"/>
</dbReference>
<comment type="caution">
    <text evidence="10">The sequence shown here is derived from an EMBL/GenBank/DDBJ whole genome shotgun (WGS) entry which is preliminary data.</text>
</comment>
<dbReference type="EMBL" id="VUOC01000004">
    <property type="protein sequence ID" value="KAA2239213.1"/>
    <property type="molecule type" value="Genomic_DNA"/>
</dbReference>
<dbReference type="SUPFAM" id="SSF55874">
    <property type="entry name" value="ATPase domain of HSP90 chaperone/DNA topoisomerase II/histidine kinase"/>
    <property type="match status" value="1"/>
</dbReference>
<evidence type="ECO:0000259" key="8">
    <source>
        <dbReference type="PROSITE" id="PS50109"/>
    </source>
</evidence>
<keyword evidence="4" id="KW-0808">Transferase</keyword>
<dbReference type="PANTHER" id="PTHR43047">
    <property type="entry name" value="TWO-COMPONENT HISTIDINE PROTEIN KINASE"/>
    <property type="match status" value="1"/>
</dbReference>
<feature type="domain" description="Response regulatory" evidence="9">
    <location>
        <begin position="461"/>
        <end position="577"/>
    </location>
</feature>
<dbReference type="CDD" id="cd00082">
    <property type="entry name" value="HisKA"/>
    <property type="match status" value="1"/>
</dbReference>
<evidence type="ECO:0000256" key="3">
    <source>
        <dbReference type="ARBA" id="ARBA00022553"/>
    </source>
</evidence>
<feature type="domain" description="Histidine kinase" evidence="8">
    <location>
        <begin position="221"/>
        <end position="440"/>
    </location>
</feature>
<dbReference type="PROSITE" id="PS50110">
    <property type="entry name" value="RESPONSE_REGULATORY"/>
    <property type="match status" value="1"/>
</dbReference>
<sequence>MSNRLYTSIKSRISAFALKAQRALLPIYAPIINAGTAGLSDEAAKRVVIVNSISFITALLAFVIGNLFYVYTGLAQVQIPAIIESVLFCGIILLNRYRLYSIASVSVLVVHCACAVYFGILLGQLINISLIAVFMFGMSFLVYSKPQQQIVGICATLLTLFLLELNFYYKLFPSLQLAMADQYLLRWVALPCFLLFDVIVMLYYVRENKALYNRLKMFVYKVSHEIRNQLNAMALVAQLIKREIKLDDHLKKIEPYVDLLLTAVNNMRNVINNVLDVAQIEAGKEEEVEEDTFALRSLIQKIINLNKVSARSRGLQLSLSVAPDVPDVLVTDTLKLTMIVTNLLGNAIKYADKNSEVKLQIHRSGNNFVMTFSNECPDISAERQAVLFDSYTTDKKSRHIEGTGLGLYITRSKVDSLGGKVKLSSEGGHTSFTVTLPLKEGHTPDIEEEVTEADIDLSNIHILLADDNEMNNMLFSKYLTLYGCNVTCTTSGREAMEHLKKTRHLPEIIILDHQMPELDGEQTLLLLKKHAAFKHIPVLICTGGTQYEKPLMAAGAAAVILKPINPRFLFKVISQHLPHIDEVNTGSID</sequence>
<dbReference type="InterPro" id="IPR036097">
    <property type="entry name" value="HisK_dim/P_sf"/>
</dbReference>
<dbReference type="Pfam" id="PF00512">
    <property type="entry name" value="HisKA"/>
    <property type="match status" value="1"/>
</dbReference>
<dbReference type="SUPFAM" id="SSF52172">
    <property type="entry name" value="CheY-like"/>
    <property type="match status" value="1"/>
</dbReference>
<dbReference type="PROSITE" id="PS50109">
    <property type="entry name" value="HIS_KIN"/>
    <property type="match status" value="1"/>
</dbReference>
<accession>A0A5B2VI01</accession>
<name>A0A5B2VI01_9BACT</name>
<keyword evidence="7" id="KW-0472">Membrane</keyword>
<dbReference type="PRINTS" id="PR00344">
    <property type="entry name" value="BCTRLSENSOR"/>
</dbReference>
<evidence type="ECO:0000313" key="10">
    <source>
        <dbReference type="EMBL" id="KAA2239213.1"/>
    </source>
</evidence>
<keyword evidence="3 6" id="KW-0597">Phosphoprotein</keyword>
<keyword evidence="11" id="KW-1185">Reference proteome</keyword>
<dbReference type="InterPro" id="IPR036890">
    <property type="entry name" value="HATPase_C_sf"/>
</dbReference>
<feature type="transmembrane region" description="Helical" evidence="7">
    <location>
        <begin position="150"/>
        <end position="169"/>
    </location>
</feature>
<dbReference type="SMART" id="SM00388">
    <property type="entry name" value="HisKA"/>
    <property type="match status" value="1"/>
</dbReference>
<feature type="transmembrane region" description="Helical" evidence="7">
    <location>
        <begin position="126"/>
        <end position="143"/>
    </location>
</feature>
<protein>
    <recommendedName>
        <fullName evidence="2">histidine kinase</fullName>
        <ecNumber evidence="2">2.7.13.3</ecNumber>
    </recommendedName>
</protein>
<dbReference type="SMART" id="SM00448">
    <property type="entry name" value="REC"/>
    <property type="match status" value="1"/>
</dbReference>
<dbReference type="EC" id="2.7.13.3" evidence="2"/>
<evidence type="ECO:0000256" key="6">
    <source>
        <dbReference type="PROSITE-ProRule" id="PRU00169"/>
    </source>
</evidence>
<dbReference type="InterPro" id="IPR003594">
    <property type="entry name" value="HATPase_dom"/>
</dbReference>
<dbReference type="Pfam" id="PF02518">
    <property type="entry name" value="HATPase_c"/>
    <property type="match status" value="1"/>
</dbReference>
<keyword evidence="7" id="KW-0812">Transmembrane</keyword>
<evidence type="ECO:0000256" key="4">
    <source>
        <dbReference type="ARBA" id="ARBA00022679"/>
    </source>
</evidence>
<dbReference type="Pfam" id="PF00072">
    <property type="entry name" value="Response_reg"/>
    <property type="match status" value="1"/>
</dbReference>
<dbReference type="InterPro" id="IPR001789">
    <property type="entry name" value="Sig_transdc_resp-reg_receiver"/>
</dbReference>
<dbReference type="CDD" id="cd17546">
    <property type="entry name" value="REC_hyHK_CKI1_RcsC-like"/>
    <property type="match status" value="1"/>
</dbReference>
<dbReference type="InterPro" id="IPR004358">
    <property type="entry name" value="Sig_transdc_His_kin-like_C"/>
</dbReference>
<dbReference type="Proteomes" id="UP000324611">
    <property type="component" value="Unassembled WGS sequence"/>
</dbReference>
<dbReference type="AlphaFoldDB" id="A0A5B2VI01"/>
<feature type="transmembrane region" description="Helical" evidence="7">
    <location>
        <begin position="184"/>
        <end position="205"/>
    </location>
</feature>
<evidence type="ECO:0000256" key="7">
    <source>
        <dbReference type="SAM" id="Phobius"/>
    </source>
</evidence>
<comment type="catalytic activity">
    <reaction evidence="1">
        <text>ATP + protein L-histidine = ADP + protein N-phospho-L-histidine.</text>
        <dbReference type="EC" id="2.7.13.3"/>
    </reaction>
</comment>
<dbReference type="InterPro" id="IPR005467">
    <property type="entry name" value="His_kinase_dom"/>
</dbReference>
<feature type="transmembrane region" description="Helical" evidence="7">
    <location>
        <begin position="48"/>
        <end position="71"/>
    </location>
</feature>
<dbReference type="Gene3D" id="3.30.565.10">
    <property type="entry name" value="Histidine kinase-like ATPase, C-terminal domain"/>
    <property type="match status" value="1"/>
</dbReference>
<evidence type="ECO:0000313" key="11">
    <source>
        <dbReference type="Proteomes" id="UP000324611"/>
    </source>
</evidence>
<dbReference type="SMART" id="SM00387">
    <property type="entry name" value="HATPase_c"/>
    <property type="match status" value="1"/>
</dbReference>
<evidence type="ECO:0000256" key="2">
    <source>
        <dbReference type="ARBA" id="ARBA00012438"/>
    </source>
</evidence>
<proteinExistence type="predicted"/>
<evidence type="ECO:0000256" key="5">
    <source>
        <dbReference type="ARBA" id="ARBA00022777"/>
    </source>
</evidence>
<dbReference type="Gene3D" id="3.40.50.2300">
    <property type="match status" value="1"/>
</dbReference>
<evidence type="ECO:0000256" key="1">
    <source>
        <dbReference type="ARBA" id="ARBA00000085"/>
    </source>
</evidence>
<feature type="transmembrane region" description="Helical" evidence="7">
    <location>
        <begin position="99"/>
        <end position="120"/>
    </location>
</feature>
<dbReference type="SUPFAM" id="SSF47384">
    <property type="entry name" value="Homodimeric domain of signal transducing histidine kinase"/>
    <property type="match status" value="1"/>
</dbReference>
<organism evidence="10 11">
    <name type="scientific">Chitinophaga agrisoli</name>
    <dbReference type="NCBI Taxonomy" id="2607653"/>
    <lineage>
        <taxon>Bacteria</taxon>
        <taxon>Pseudomonadati</taxon>
        <taxon>Bacteroidota</taxon>
        <taxon>Chitinophagia</taxon>
        <taxon>Chitinophagales</taxon>
        <taxon>Chitinophagaceae</taxon>
        <taxon>Chitinophaga</taxon>
    </lineage>
</organism>
<dbReference type="InterPro" id="IPR003661">
    <property type="entry name" value="HisK_dim/P_dom"/>
</dbReference>
<keyword evidence="7" id="KW-1133">Transmembrane helix</keyword>
<keyword evidence="5" id="KW-0418">Kinase</keyword>
<feature type="transmembrane region" description="Helical" evidence="7">
    <location>
        <begin position="77"/>
        <end position="94"/>
    </location>
</feature>
<reference evidence="10 11" key="2">
    <citation type="submission" date="2019-09" db="EMBL/GenBank/DDBJ databases">
        <authorList>
            <person name="Jin C."/>
        </authorList>
    </citation>
    <scope>NUCLEOTIDE SEQUENCE [LARGE SCALE GENOMIC DNA]</scope>
    <source>
        <strain evidence="10 11">BN140078</strain>
    </source>
</reference>
<reference evidence="10 11" key="1">
    <citation type="submission" date="2019-09" db="EMBL/GenBank/DDBJ databases">
        <title>Chitinophaga ginsengihumi sp. nov., isolated from soil of ginseng rhizosphere.</title>
        <authorList>
            <person name="Lee J."/>
        </authorList>
    </citation>
    <scope>NUCLEOTIDE SEQUENCE [LARGE SCALE GENOMIC DNA]</scope>
    <source>
        <strain evidence="10 11">BN140078</strain>
    </source>
</reference>
<dbReference type="InterPro" id="IPR011006">
    <property type="entry name" value="CheY-like_superfamily"/>
</dbReference>
<dbReference type="GO" id="GO:0000155">
    <property type="term" value="F:phosphorelay sensor kinase activity"/>
    <property type="evidence" value="ECO:0007669"/>
    <property type="project" value="InterPro"/>
</dbReference>